<feature type="domain" description="Chitin-binding type-2" evidence="8">
    <location>
        <begin position="839"/>
        <end position="896"/>
    </location>
</feature>
<feature type="compositionally biased region" description="Low complexity" evidence="6">
    <location>
        <begin position="179"/>
        <end position="230"/>
    </location>
</feature>
<keyword evidence="2 7" id="KW-0732">Signal</keyword>
<dbReference type="PANTHER" id="PTHR23301">
    <property type="entry name" value="CHITIN BINDING PERITROPHIN-A"/>
    <property type="match status" value="1"/>
</dbReference>
<dbReference type="AlphaFoldDB" id="A0A6J1WGU7"/>
<dbReference type="KEGG" id="gmw:113510744"/>
<feature type="domain" description="Chitin-binding type-2" evidence="8">
    <location>
        <begin position="113"/>
        <end position="170"/>
    </location>
</feature>
<dbReference type="InterPro" id="IPR036508">
    <property type="entry name" value="Chitin-bd_dom_sf"/>
</dbReference>
<feature type="region of interest" description="Disordered" evidence="6">
    <location>
        <begin position="659"/>
        <end position="718"/>
    </location>
</feature>
<sequence length="896" mass="92341">MKSTILLLLSAVALSKSFKLNTAGCPVDPAINVLFAHENCNQYYHCKHGELLVRNCPVGLVFNDELDLCDWPDNVNCDRTVVPPKPPSGGGSDVSSEAENDGDSTNNNPGEASIICAAEDSDGILIAHENCNQFYKCSNGLPVTISCPLDLLYNPEKENCDWPENVNCDRTVVTPEPPNSSENNSSDDSNNSSNNGSDSNESNNNSGDSNESNNSSGNSNESGSDSGNNNPGEAATICAAEGSDGILVPHENCNQFYKCSDGLPVALSCPGNLLYNALTEQCDWPENVNCGGTVVTPETPDSSENNSSGDSNNNSNNGEDSNESNGNGGDSNESNDNGSDSNESGSDSGNNNPGEAATICAAEGSDGILVPHENCNQFYKCSDGLPVALSCPGNLLYNALTEQCDWPENVNCGGTVVTPETPDSSENNSSDDSNSSSENGGDSNESNGNGGDSNESNDNGSDSNESGSDGGNNNPGEAATICAAEGSDGILVPHENCNQFYKCSDGLPVALSCPGNLLYNALTEQCDWPENVNCGGTIVTPETPDSSENNSSGDSNNSGNNGGDSNESNNNGGDSNESNNNSGDSNESGSDGGNNNPGEAATICAAEGSDGILVSHENCNQFYICSDGLPVALSCPGSLLYNPLTKQCDWPENVNCDGTVVTPGTPDSSENNSSGDSNNSSNNGGDSNESNGNGSDSNESNDNGDDSNESGSDAGNNNPGEAATICAAEGSDGILVSHENCNQFYICSDGLPVTLRCPGNLLYNALTEQCDWPENVNCKNTAVTPETPDSSESNSSDDSNESNDNGDDGGDSNESNDNGGSSNDSGSGEGNNSNPGEAATICAAEGSDGILVAHENCNQFYKCSEGLPVALSCPGNLLYNALTEQCDWPSNVVCSN</sequence>
<organism evidence="9 10">
    <name type="scientific">Galleria mellonella</name>
    <name type="common">Greater wax moth</name>
    <dbReference type="NCBI Taxonomy" id="7137"/>
    <lineage>
        <taxon>Eukaryota</taxon>
        <taxon>Metazoa</taxon>
        <taxon>Ecdysozoa</taxon>
        <taxon>Arthropoda</taxon>
        <taxon>Hexapoda</taxon>
        <taxon>Insecta</taxon>
        <taxon>Pterygota</taxon>
        <taxon>Neoptera</taxon>
        <taxon>Endopterygota</taxon>
        <taxon>Lepidoptera</taxon>
        <taxon>Glossata</taxon>
        <taxon>Ditrysia</taxon>
        <taxon>Pyraloidea</taxon>
        <taxon>Pyralidae</taxon>
        <taxon>Galleriinae</taxon>
        <taxon>Galleria</taxon>
    </lineage>
</organism>
<evidence type="ECO:0000256" key="1">
    <source>
        <dbReference type="ARBA" id="ARBA00022669"/>
    </source>
</evidence>
<dbReference type="GO" id="GO:0005576">
    <property type="term" value="C:extracellular region"/>
    <property type="evidence" value="ECO:0007669"/>
    <property type="project" value="InterPro"/>
</dbReference>
<dbReference type="Gene3D" id="2.170.140.10">
    <property type="entry name" value="Chitin binding domain"/>
    <property type="match status" value="8"/>
</dbReference>
<feature type="compositionally biased region" description="Low complexity" evidence="6">
    <location>
        <begin position="302"/>
        <end position="352"/>
    </location>
</feature>
<proteinExistence type="predicted"/>
<name>A0A6J1WGU7_GALME</name>
<accession>A0A6J1WGU7</accession>
<evidence type="ECO:0000256" key="5">
    <source>
        <dbReference type="ARBA" id="ARBA00023180"/>
    </source>
</evidence>
<feature type="chain" id="PRO_5046453652" evidence="7">
    <location>
        <begin position="18"/>
        <end position="896"/>
    </location>
</feature>
<keyword evidence="1" id="KW-0147">Chitin-binding</keyword>
<dbReference type="Proteomes" id="UP001652740">
    <property type="component" value="Unplaced"/>
</dbReference>
<protein>
    <submittedName>
        <fullName evidence="10">Dentin sialophosphoprotein-like</fullName>
    </submittedName>
</protein>
<feature type="domain" description="Chitin-binding type-2" evidence="8">
    <location>
        <begin position="235"/>
        <end position="292"/>
    </location>
</feature>
<feature type="compositionally biased region" description="Low complexity" evidence="6">
    <location>
        <begin position="812"/>
        <end position="834"/>
    </location>
</feature>
<feature type="compositionally biased region" description="Low complexity" evidence="6">
    <location>
        <begin position="424"/>
        <end position="474"/>
    </location>
</feature>
<feature type="region of interest" description="Disordered" evidence="6">
    <location>
        <begin position="80"/>
        <end position="112"/>
    </location>
</feature>
<dbReference type="Pfam" id="PF01607">
    <property type="entry name" value="CBM_14"/>
    <property type="match status" value="8"/>
</dbReference>
<keyword evidence="5" id="KW-0325">Glycoprotein</keyword>
<dbReference type="GO" id="GO:0008061">
    <property type="term" value="F:chitin binding"/>
    <property type="evidence" value="ECO:0007669"/>
    <property type="project" value="UniProtKB-KW"/>
</dbReference>
<dbReference type="GeneID" id="113510744"/>
<dbReference type="SUPFAM" id="SSF57625">
    <property type="entry name" value="Invertebrate chitin-binding proteins"/>
    <property type="match status" value="8"/>
</dbReference>
<feature type="region of interest" description="Disordered" evidence="6">
    <location>
        <begin position="171"/>
        <end position="235"/>
    </location>
</feature>
<feature type="compositionally biased region" description="Low complexity" evidence="6">
    <location>
        <begin position="709"/>
        <end position="718"/>
    </location>
</feature>
<dbReference type="InterPro" id="IPR002557">
    <property type="entry name" value="Chitin-bd_dom"/>
</dbReference>
<feature type="domain" description="Chitin-binding type-2" evidence="8">
    <location>
        <begin position="601"/>
        <end position="658"/>
    </location>
</feature>
<feature type="signal peptide" evidence="7">
    <location>
        <begin position="1"/>
        <end position="17"/>
    </location>
</feature>
<feature type="compositionally biased region" description="Low complexity" evidence="6">
    <location>
        <begin position="667"/>
        <end position="701"/>
    </location>
</feature>
<feature type="region of interest" description="Disordered" evidence="6">
    <location>
        <begin position="415"/>
        <end position="479"/>
    </location>
</feature>
<dbReference type="SMART" id="SM00494">
    <property type="entry name" value="ChtBD2"/>
    <property type="match status" value="8"/>
</dbReference>
<evidence type="ECO:0000256" key="4">
    <source>
        <dbReference type="ARBA" id="ARBA00023157"/>
    </source>
</evidence>
<feature type="domain" description="Chitin-binding type-2" evidence="8">
    <location>
        <begin position="22"/>
        <end position="79"/>
    </location>
</feature>
<feature type="domain" description="Chitin-binding type-2" evidence="8">
    <location>
        <begin position="479"/>
        <end position="536"/>
    </location>
</feature>
<dbReference type="PROSITE" id="PS50940">
    <property type="entry name" value="CHIT_BIND_II"/>
    <property type="match status" value="8"/>
</dbReference>
<keyword evidence="3" id="KW-0677">Repeat</keyword>
<dbReference type="RefSeq" id="XP_026750061.2">
    <property type="nucleotide sequence ID" value="XM_026894260.3"/>
</dbReference>
<reference evidence="10" key="1">
    <citation type="submission" date="2025-08" db="UniProtKB">
        <authorList>
            <consortium name="RefSeq"/>
        </authorList>
    </citation>
    <scope>IDENTIFICATION</scope>
    <source>
        <tissue evidence="10">Whole larvae</tissue>
    </source>
</reference>
<feature type="region of interest" description="Disordered" evidence="6">
    <location>
        <begin position="781"/>
        <end position="835"/>
    </location>
</feature>
<feature type="region of interest" description="Disordered" evidence="6">
    <location>
        <begin position="537"/>
        <end position="596"/>
    </location>
</feature>
<feature type="region of interest" description="Disordered" evidence="6">
    <location>
        <begin position="293"/>
        <end position="357"/>
    </location>
</feature>
<evidence type="ECO:0000256" key="2">
    <source>
        <dbReference type="ARBA" id="ARBA00022729"/>
    </source>
</evidence>
<evidence type="ECO:0000256" key="3">
    <source>
        <dbReference type="ARBA" id="ARBA00022737"/>
    </source>
</evidence>
<keyword evidence="4" id="KW-1015">Disulfide bond</keyword>
<evidence type="ECO:0000259" key="8">
    <source>
        <dbReference type="PROSITE" id="PS50940"/>
    </source>
</evidence>
<feature type="domain" description="Chitin-binding type-2" evidence="8">
    <location>
        <begin position="723"/>
        <end position="780"/>
    </location>
</feature>
<feature type="compositionally biased region" description="Acidic residues" evidence="6">
    <location>
        <begin position="798"/>
        <end position="811"/>
    </location>
</feature>
<evidence type="ECO:0000256" key="7">
    <source>
        <dbReference type="SAM" id="SignalP"/>
    </source>
</evidence>
<gene>
    <name evidence="10" type="primary">LOC113510744</name>
</gene>
<keyword evidence="9" id="KW-1185">Reference proteome</keyword>
<dbReference type="InterPro" id="IPR051940">
    <property type="entry name" value="Chitin_bind-dev_reg"/>
</dbReference>
<dbReference type="InParanoid" id="A0A6J1WGU7"/>
<dbReference type="PANTHER" id="PTHR23301:SF0">
    <property type="entry name" value="CHITIN-BINDING TYPE-2 DOMAIN-CONTAINING PROTEIN-RELATED"/>
    <property type="match status" value="1"/>
</dbReference>
<evidence type="ECO:0000313" key="10">
    <source>
        <dbReference type="RefSeq" id="XP_026750061.2"/>
    </source>
</evidence>
<feature type="domain" description="Chitin-binding type-2" evidence="8">
    <location>
        <begin position="357"/>
        <end position="414"/>
    </location>
</feature>
<feature type="compositionally biased region" description="Low complexity" evidence="6">
    <location>
        <begin position="546"/>
        <end position="596"/>
    </location>
</feature>
<evidence type="ECO:0000256" key="6">
    <source>
        <dbReference type="SAM" id="MobiDB-lite"/>
    </source>
</evidence>
<evidence type="ECO:0000313" key="9">
    <source>
        <dbReference type="Proteomes" id="UP001652740"/>
    </source>
</evidence>